<keyword evidence="1" id="KW-0812">Transmembrane</keyword>
<accession>A0A2H0BVQ0</accession>
<organism evidence="4 5">
    <name type="scientific">Candidatus Roizmanbacteria bacterium CG22_combo_CG10-13_8_21_14_all_38_20</name>
    <dbReference type="NCBI Taxonomy" id="1974862"/>
    <lineage>
        <taxon>Bacteria</taxon>
        <taxon>Candidatus Roizmaniibacteriota</taxon>
    </lineage>
</organism>
<evidence type="ECO:0000313" key="5">
    <source>
        <dbReference type="Proteomes" id="UP000231246"/>
    </source>
</evidence>
<dbReference type="InterPro" id="IPR028098">
    <property type="entry name" value="Glyco_trans_4-like_N"/>
</dbReference>
<feature type="domain" description="Glycosyl transferase family 1" evidence="2">
    <location>
        <begin position="208"/>
        <end position="379"/>
    </location>
</feature>
<dbReference type="InterPro" id="IPR050194">
    <property type="entry name" value="Glycosyltransferase_grp1"/>
</dbReference>
<feature type="transmembrane region" description="Helical" evidence="1">
    <location>
        <begin position="122"/>
        <end position="147"/>
    </location>
</feature>
<protein>
    <recommendedName>
        <fullName evidence="6">Glycosyl transferase family 1 domain-containing protein</fullName>
    </recommendedName>
</protein>
<sequence length="407" mass="45756">MKICVLTHTFPRFKGDPVAPFMDDFCEGLVEAGNEVLLVTPFDQKFKISDYPNYKVYLFRYIYPDSFHLLGYSRTLEGDQKLRWFVYLLSPFMFFFELLSLIKLVKQEKVDIISAHWIVPNGFVAAVTSILTNVPVVITVPGSDMYLAKKNIFFRSMAKFAVNRASVVVSNSVRYLEEFSKFGVDLSHSKEVIYGVDVAKYKPSGAKRKSLRHKFNIPERAKVILAVGRMVEKKGFAYLVEAMPDVIEHNKDAKLVLVGGGDQQVALEELVRSLQIEKHVIFLGRIDYIELANIYSMADVYVAPSIEDSKGNLESHTVALFEAISSGLPVVATELAVGSKYVVGGKNGYRVKQRDAAALADKIKSVLASDMSKMGEASRQIAQRYLSYKKSGKMYSEIFRDVVLSNQ</sequence>
<keyword evidence="1" id="KW-1133">Transmembrane helix</keyword>
<dbReference type="PANTHER" id="PTHR45947">
    <property type="entry name" value="SULFOQUINOVOSYL TRANSFERASE SQD2"/>
    <property type="match status" value="1"/>
</dbReference>
<dbReference type="GO" id="GO:0016757">
    <property type="term" value="F:glycosyltransferase activity"/>
    <property type="evidence" value="ECO:0007669"/>
    <property type="project" value="InterPro"/>
</dbReference>
<feature type="domain" description="Glycosyltransferase subfamily 4-like N-terminal" evidence="3">
    <location>
        <begin position="96"/>
        <end position="172"/>
    </location>
</feature>
<dbReference type="AlphaFoldDB" id="A0A2H0BVQ0"/>
<dbReference type="Pfam" id="PF00534">
    <property type="entry name" value="Glycos_transf_1"/>
    <property type="match status" value="1"/>
</dbReference>
<proteinExistence type="predicted"/>
<keyword evidence="1" id="KW-0472">Membrane</keyword>
<dbReference type="PANTHER" id="PTHR45947:SF3">
    <property type="entry name" value="SULFOQUINOVOSYL TRANSFERASE SQD2"/>
    <property type="match status" value="1"/>
</dbReference>
<dbReference type="Gene3D" id="3.40.50.2000">
    <property type="entry name" value="Glycogen Phosphorylase B"/>
    <property type="match status" value="2"/>
</dbReference>
<evidence type="ECO:0000259" key="2">
    <source>
        <dbReference type="Pfam" id="PF00534"/>
    </source>
</evidence>
<comment type="caution">
    <text evidence="4">The sequence shown here is derived from an EMBL/GenBank/DDBJ whole genome shotgun (WGS) entry which is preliminary data.</text>
</comment>
<dbReference type="EMBL" id="PCTA01000017">
    <property type="protein sequence ID" value="PIP61762.1"/>
    <property type="molecule type" value="Genomic_DNA"/>
</dbReference>
<gene>
    <name evidence="4" type="ORF">COW99_02685</name>
</gene>
<dbReference type="InterPro" id="IPR001296">
    <property type="entry name" value="Glyco_trans_1"/>
</dbReference>
<dbReference type="Pfam" id="PF13477">
    <property type="entry name" value="Glyco_trans_4_2"/>
    <property type="match status" value="1"/>
</dbReference>
<evidence type="ECO:0008006" key="6">
    <source>
        <dbReference type="Google" id="ProtNLM"/>
    </source>
</evidence>
<evidence type="ECO:0000313" key="4">
    <source>
        <dbReference type="EMBL" id="PIP61762.1"/>
    </source>
</evidence>
<feature type="transmembrane region" description="Helical" evidence="1">
    <location>
        <begin position="84"/>
        <end position="102"/>
    </location>
</feature>
<reference evidence="4 5" key="1">
    <citation type="submission" date="2017-09" db="EMBL/GenBank/DDBJ databases">
        <title>Depth-based differentiation of microbial function through sediment-hosted aquifers and enrichment of novel symbionts in the deep terrestrial subsurface.</title>
        <authorList>
            <person name="Probst A.J."/>
            <person name="Ladd B."/>
            <person name="Jarett J.K."/>
            <person name="Geller-Mcgrath D.E."/>
            <person name="Sieber C.M."/>
            <person name="Emerson J.B."/>
            <person name="Anantharaman K."/>
            <person name="Thomas B.C."/>
            <person name="Malmstrom R."/>
            <person name="Stieglmeier M."/>
            <person name="Klingl A."/>
            <person name="Woyke T."/>
            <person name="Ryan C.M."/>
            <person name="Banfield J.F."/>
        </authorList>
    </citation>
    <scope>NUCLEOTIDE SEQUENCE [LARGE SCALE GENOMIC DNA]</scope>
    <source>
        <strain evidence="4">CG22_combo_CG10-13_8_21_14_all_38_20</strain>
    </source>
</reference>
<evidence type="ECO:0000256" key="1">
    <source>
        <dbReference type="SAM" id="Phobius"/>
    </source>
</evidence>
<dbReference type="SUPFAM" id="SSF53756">
    <property type="entry name" value="UDP-Glycosyltransferase/glycogen phosphorylase"/>
    <property type="match status" value="1"/>
</dbReference>
<dbReference type="Proteomes" id="UP000231246">
    <property type="component" value="Unassembled WGS sequence"/>
</dbReference>
<name>A0A2H0BVQ0_9BACT</name>
<evidence type="ECO:0000259" key="3">
    <source>
        <dbReference type="Pfam" id="PF13477"/>
    </source>
</evidence>